<dbReference type="Pfam" id="PF01590">
    <property type="entry name" value="GAF"/>
    <property type="match status" value="1"/>
</dbReference>
<evidence type="ECO:0000256" key="2">
    <source>
        <dbReference type="ARBA" id="ARBA00009773"/>
    </source>
</evidence>
<evidence type="ECO:0000313" key="9">
    <source>
        <dbReference type="EMBL" id="TJZ84420.1"/>
    </source>
</evidence>
<name>A0A4U0QS63_9RHOB</name>
<proteinExistence type="inferred from homology"/>
<gene>
    <name evidence="9" type="ORF">FA740_09830</name>
</gene>
<feature type="transmembrane region" description="Helical" evidence="7">
    <location>
        <begin position="22"/>
        <end position="41"/>
    </location>
</feature>
<comment type="caution">
    <text evidence="9">The sequence shown here is derived from an EMBL/GenBank/DDBJ whole genome shotgun (WGS) entry which is preliminary data.</text>
</comment>
<feature type="transmembrane region" description="Helical" evidence="7">
    <location>
        <begin position="174"/>
        <end position="200"/>
    </location>
</feature>
<evidence type="ECO:0000256" key="7">
    <source>
        <dbReference type="SAM" id="Phobius"/>
    </source>
</evidence>
<keyword evidence="3 7" id="KW-0812">Transmembrane</keyword>
<protein>
    <submittedName>
        <fullName evidence="9">AI-2E family transporter</fullName>
    </submittedName>
</protein>
<dbReference type="Pfam" id="PF01594">
    <property type="entry name" value="AI-2E_transport"/>
    <property type="match status" value="1"/>
</dbReference>
<feature type="transmembrane region" description="Helical" evidence="7">
    <location>
        <begin position="47"/>
        <end position="67"/>
    </location>
</feature>
<dbReference type="EMBL" id="SUNH01000012">
    <property type="protein sequence ID" value="TJZ84420.1"/>
    <property type="molecule type" value="Genomic_DNA"/>
</dbReference>
<dbReference type="InterPro" id="IPR029016">
    <property type="entry name" value="GAF-like_dom_sf"/>
</dbReference>
<dbReference type="PANTHER" id="PTHR43102">
    <property type="entry name" value="SLR1143 PROTEIN"/>
    <property type="match status" value="1"/>
</dbReference>
<dbReference type="SUPFAM" id="SSF55781">
    <property type="entry name" value="GAF domain-like"/>
    <property type="match status" value="1"/>
</dbReference>
<feature type="transmembrane region" description="Helical" evidence="7">
    <location>
        <begin position="273"/>
        <end position="293"/>
    </location>
</feature>
<reference evidence="9 10" key="1">
    <citation type="submission" date="2019-04" db="EMBL/GenBank/DDBJ databases">
        <authorList>
            <person name="Li J."/>
        </authorList>
    </citation>
    <scope>NUCLEOTIDE SEQUENCE [LARGE SCALE GENOMIC DNA]</scope>
    <source>
        <strain evidence="9 10">CCTCC AB2016182</strain>
    </source>
</reference>
<accession>A0A4U0QS63</accession>
<dbReference type="InterPro" id="IPR003018">
    <property type="entry name" value="GAF"/>
</dbReference>
<evidence type="ECO:0000256" key="3">
    <source>
        <dbReference type="ARBA" id="ARBA00022692"/>
    </source>
</evidence>
<evidence type="ECO:0000256" key="5">
    <source>
        <dbReference type="ARBA" id="ARBA00023136"/>
    </source>
</evidence>
<keyword evidence="10" id="KW-1185">Reference proteome</keyword>
<dbReference type="Proteomes" id="UP000306223">
    <property type="component" value="Unassembled WGS sequence"/>
</dbReference>
<feature type="transmembrane region" description="Helical" evidence="7">
    <location>
        <begin position="300"/>
        <end position="318"/>
    </location>
</feature>
<feature type="transmembrane region" description="Helical" evidence="7">
    <location>
        <begin position="239"/>
        <end position="261"/>
    </location>
</feature>
<feature type="transmembrane region" description="Helical" evidence="7">
    <location>
        <begin position="74"/>
        <end position="95"/>
    </location>
</feature>
<evidence type="ECO:0000256" key="6">
    <source>
        <dbReference type="SAM" id="MobiDB-lite"/>
    </source>
</evidence>
<dbReference type="GO" id="GO:0016020">
    <property type="term" value="C:membrane"/>
    <property type="evidence" value="ECO:0007669"/>
    <property type="project" value="UniProtKB-SubCell"/>
</dbReference>
<organism evidence="9 10">
    <name type="scientific">Paracoccus hibiscisoli</name>
    <dbReference type="NCBI Taxonomy" id="2023261"/>
    <lineage>
        <taxon>Bacteria</taxon>
        <taxon>Pseudomonadati</taxon>
        <taxon>Pseudomonadota</taxon>
        <taxon>Alphaproteobacteria</taxon>
        <taxon>Rhodobacterales</taxon>
        <taxon>Paracoccaceae</taxon>
        <taxon>Paracoccus</taxon>
    </lineage>
</organism>
<evidence type="ECO:0000259" key="8">
    <source>
        <dbReference type="Pfam" id="PF01590"/>
    </source>
</evidence>
<evidence type="ECO:0000256" key="4">
    <source>
        <dbReference type="ARBA" id="ARBA00022989"/>
    </source>
</evidence>
<dbReference type="PANTHER" id="PTHR43102:SF2">
    <property type="entry name" value="GAF DOMAIN-CONTAINING PROTEIN"/>
    <property type="match status" value="1"/>
</dbReference>
<keyword evidence="4 7" id="KW-1133">Transmembrane helix</keyword>
<comment type="similarity">
    <text evidence="2">Belongs to the autoinducer-2 exporter (AI-2E) (TC 2.A.86) family.</text>
</comment>
<evidence type="ECO:0000313" key="10">
    <source>
        <dbReference type="Proteomes" id="UP000306223"/>
    </source>
</evidence>
<dbReference type="InterPro" id="IPR002549">
    <property type="entry name" value="AI-2E-like"/>
</dbReference>
<dbReference type="AlphaFoldDB" id="A0A4U0QS63"/>
<comment type="subcellular location">
    <subcellularLocation>
        <location evidence="1">Membrane</location>
        <topology evidence="1">Multi-pass membrane protein</topology>
    </subcellularLocation>
</comment>
<dbReference type="RefSeq" id="WP_136856598.1">
    <property type="nucleotide sequence ID" value="NZ_SUNH01000012.1"/>
</dbReference>
<feature type="region of interest" description="Disordered" evidence="6">
    <location>
        <begin position="767"/>
        <end position="786"/>
    </location>
</feature>
<feature type="domain" description="GAF" evidence="8">
    <location>
        <begin position="632"/>
        <end position="754"/>
    </location>
</feature>
<sequence length="786" mass="83394">MTSQLSGPPLAPAEPPQDRTDIVRMAAWMVVGSVIIGLLYFGQDVLIPLAIAFLVSFALGPLVRSLVRRGVPQVAAVALVMLTVIAMLLGLGLLITSQVSVLSAELPAYQSTIRTKIAALGQSMEGPGLFDGVLQTVATVQDQMATALQDAPGSVADPLAVTVVGDGPSPFSTAIAWLTPALAPLATLGIVVVFVFLVLLDRGDLRDRLIRLLGGNLHRSTDALEEAGKRISKYLLMQLVVNVTYGIPMAIGLWAIGVPGWVLWGTLAAIMRFIPYVGPMLSAVFPLALAFAVDPGWDMVLIALALILFLELVSNNIVEPLLYGTSTGLSALSLIAAATFWTALWGPVGLILSTPLTVCLLVVGRNLPQLAFFDTLLGSTPALDLPTRIYQRLIADDPDEAYDIATDAIAATGVTGFYNQSGLEVLRQASDDFHANARVEHRLRVVEGMDSLLDDLQEDHPADPPGPARIACIGGKWQVDAISARMLVHGLALAGVAAEVRPAGAITARQVAALDLEGVGTLCITSFSRDPDTALRATVRRVRRRWPDLRIVLALWNAPDGQAGADRAAALGVDQIVLSLEEAVQRLTPAAPAPAPAAPAEAARLSALSASGVLDGHARADLDDLAMRAADAFDVGMAFVLVLEADAEYVVGQNIDLPGRRSATHPAMTWLTRGDALSAAIVDEDRTLVVPDTDRDARFSDNPAIRQWQGRFFAGTPLRTADGHVLGALCLADRDPRQIADAELDLLDRIAAEAVALMTRQDAVIPEPRREVPPAPRSMLGQRVPD</sequence>
<evidence type="ECO:0000256" key="1">
    <source>
        <dbReference type="ARBA" id="ARBA00004141"/>
    </source>
</evidence>
<dbReference type="Gene3D" id="3.30.450.40">
    <property type="match status" value="1"/>
</dbReference>
<feature type="transmembrane region" description="Helical" evidence="7">
    <location>
        <begin position="338"/>
        <end position="363"/>
    </location>
</feature>
<dbReference type="OrthoDB" id="9799225at2"/>
<keyword evidence="5 7" id="KW-0472">Membrane</keyword>